<dbReference type="RefSeq" id="WP_090245761.1">
    <property type="nucleotide sequence ID" value="NZ_FPAS01000001.1"/>
</dbReference>
<dbReference type="InterPro" id="IPR015947">
    <property type="entry name" value="PUA-like_sf"/>
</dbReference>
<evidence type="ECO:0000256" key="7">
    <source>
        <dbReference type="ARBA" id="ARBA00022884"/>
    </source>
</evidence>
<dbReference type="GO" id="GO:0006364">
    <property type="term" value="P:rRNA processing"/>
    <property type="evidence" value="ECO:0007669"/>
    <property type="project" value="UniProtKB-KW"/>
</dbReference>
<dbReference type="Pfam" id="PF17785">
    <property type="entry name" value="PUA_3"/>
    <property type="match status" value="1"/>
</dbReference>
<dbReference type="Gene3D" id="3.30.750.80">
    <property type="entry name" value="RNA methyltransferase domain (HRMD) like"/>
    <property type="match status" value="1"/>
</dbReference>
<keyword evidence="5 10" id="KW-0808">Transferase</keyword>
<organism evidence="10 11">
    <name type="scientific">Lishizhenia tianjinensis</name>
    <dbReference type="NCBI Taxonomy" id="477690"/>
    <lineage>
        <taxon>Bacteria</taxon>
        <taxon>Pseudomonadati</taxon>
        <taxon>Bacteroidota</taxon>
        <taxon>Flavobacteriia</taxon>
        <taxon>Flavobacteriales</taxon>
        <taxon>Crocinitomicaceae</taxon>
        <taxon>Lishizhenia</taxon>
    </lineage>
</organism>
<dbReference type="Pfam" id="PF10672">
    <property type="entry name" value="Methyltrans_SAM"/>
    <property type="match status" value="1"/>
</dbReference>
<dbReference type="STRING" id="477690.SAMN05216474_0405"/>
<keyword evidence="4 10" id="KW-0489">Methyltransferase</keyword>
<dbReference type="Gene3D" id="2.30.130.10">
    <property type="entry name" value="PUA domain"/>
    <property type="match status" value="1"/>
</dbReference>
<dbReference type="PROSITE" id="PS50890">
    <property type="entry name" value="PUA"/>
    <property type="match status" value="1"/>
</dbReference>
<evidence type="ECO:0000313" key="11">
    <source>
        <dbReference type="Proteomes" id="UP000236454"/>
    </source>
</evidence>
<dbReference type="InterPro" id="IPR036974">
    <property type="entry name" value="PUA_sf"/>
</dbReference>
<keyword evidence="11" id="KW-1185">Reference proteome</keyword>
<dbReference type="EMBL" id="FPAS01000001">
    <property type="protein sequence ID" value="SFT41000.1"/>
    <property type="molecule type" value="Genomic_DNA"/>
</dbReference>
<dbReference type="InterPro" id="IPR029063">
    <property type="entry name" value="SAM-dependent_MTases_sf"/>
</dbReference>
<keyword evidence="3" id="KW-0698">rRNA processing</keyword>
<dbReference type="SUPFAM" id="SSF88697">
    <property type="entry name" value="PUA domain-like"/>
    <property type="match status" value="1"/>
</dbReference>
<keyword evidence="7" id="KW-0694">RNA-binding</keyword>
<evidence type="ECO:0000256" key="3">
    <source>
        <dbReference type="ARBA" id="ARBA00022552"/>
    </source>
</evidence>
<name>A0A1I6XRT7_9FLAO</name>
<dbReference type="GO" id="GO:0008168">
    <property type="term" value="F:methyltransferase activity"/>
    <property type="evidence" value="ECO:0007669"/>
    <property type="project" value="UniProtKB-KW"/>
</dbReference>
<dbReference type="InterPro" id="IPR019614">
    <property type="entry name" value="SAM-dep_methyl-trfase"/>
</dbReference>
<dbReference type="SUPFAM" id="SSF53335">
    <property type="entry name" value="S-adenosyl-L-methionine-dependent methyltransferases"/>
    <property type="match status" value="1"/>
</dbReference>
<dbReference type="PANTHER" id="PTHR42873:SF1">
    <property type="entry name" value="S-ADENOSYLMETHIONINE-DEPENDENT METHYLTRANSFERASE DOMAIN-CONTAINING PROTEIN"/>
    <property type="match status" value="1"/>
</dbReference>
<dbReference type="CDD" id="cd02440">
    <property type="entry name" value="AdoMet_MTases"/>
    <property type="match status" value="1"/>
</dbReference>
<evidence type="ECO:0000259" key="9">
    <source>
        <dbReference type="SMART" id="SM00359"/>
    </source>
</evidence>
<keyword evidence="2" id="KW-0963">Cytoplasm</keyword>
<evidence type="ECO:0000256" key="4">
    <source>
        <dbReference type="ARBA" id="ARBA00022603"/>
    </source>
</evidence>
<dbReference type="GO" id="GO:0005737">
    <property type="term" value="C:cytoplasm"/>
    <property type="evidence" value="ECO:0007669"/>
    <property type="project" value="UniProtKB-SubCell"/>
</dbReference>
<dbReference type="GO" id="GO:0003723">
    <property type="term" value="F:RNA binding"/>
    <property type="evidence" value="ECO:0007669"/>
    <property type="project" value="UniProtKB-KW"/>
</dbReference>
<keyword evidence="6" id="KW-0949">S-adenosyl-L-methionine</keyword>
<dbReference type="InterPro" id="IPR002478">
    <property type="entry name" value="PUA"/>
</dbReference>
<dbReference type="OrthoDB" id="9805492at2"/>
<dbReference type="InterPro" id="IPR041532">
    <property type="entry name" value="RlmI-like_PUA"/>
</dbReference>
<dbReference type="CDD" id="cd21153">
    <property type="entry name" value="PUA_RlmI"/>
    <property type="match status" value="1"/>
</dbReference>
<dbReference type="GO" id="GO:0032259">
    <property type="term" value="P:methylation"/>
    <property type="evidence" value="ECO:0007669"/>
    <property type="project" value="UniProtKB-KW"/>
</dbReference>
<accession>A0A1I6XRT7</accession>
<gene>
    <name evidence="10" type="ORF">SAMN05216474_0405</name>
</gene>
<evidence type="ECO:0000256" key="8">
    <source>
        <dbReference type="ARBA" id="ARBA00038091"/>
    </source>
</evidence>
<feature type="domain" description="PUA" evidence="9">
    <location>
        <begin position="2"/>
        <end position="85"/>
    </location>
</feature>
<protein>
    <submittedName>
        <fullName evidence="10">23S rRNA (Cytosine1962-C5)-methyltransferase</fullName>
    </submittedName>
</protein>
<comment type="similarity">
    <text evidence="8">Belongs to the methyltransferase superfamily. RlmI family.</text>
</comment>
<proteinExistence type="inferred from homology"/>
<dbReference type="Gene3D" id="3.40.50.150">
    <property type="entry name" value="Vaccinia Virus protein VP39"/>
    <property type="match status" value="1"/>
</dbReference>
<sequence length="389" mass="43500">MKNIAIRKSKLDAIKRKHPWIFSGAILTDTSEFEDGELVRCVDPYENFLAVGHFQPGSIAVRVLSFDDVEINQEFWNQRIVNAVEMRRTQGLISENNQICRLVHGEGDNLPGLIIDYYNGVAIFQAHAVGMFLSAANIVEALKVALGDDLKAVYSKCKETLPNRVDVENEYLYGEVPVPHIAKENGIPFSINWISGQKTGFFIDQRVNRKLLANYCKGKKVLNTFCYSGGFSLYALEAGATQVDSLDSSQKAIDLVEENVALNNLGERHNSIVADAVKYVHNLETDYDVIVLDPPAFAKHRDKRHKAIKAYTRLNANAIRQIKPGGIIFTFSCSQVVDKFLFNKAVIAAAIQCGRNVRILEQLHQPSDHPINAFHPEGEYLKGLVIQVD</sequence>
<dbReference type="Proteomes" id="UP000236454">
    <property type="component" value="Unassembled WGS sequence"/>
</dbReference>
<dbReference type="PANTHER" id="PTHR42873">
    <property type="entry name" value="RIBOSOMAL RNA LARGE SUBUNIT METHYLTRANSFERASE"/>
    <property type="match status" value="1"/>
</dbReference>
<evidence type="ECO:0000256" key="2">
    <source>
        <dbReference type="ARBA" id="ARBA00022490"/>
    </source>
</evidence>
<dbReference type="CDD" id="cd11572">
    <property type="entry name" value="RlmI_M_like"/>
    <property type="match status" value="1"/>
</dbReference>
<evidence type="ECO:0000256" key="1">
    <source>
        <dbReference type="ARBA" id="ARBA00004496"/>
    </source>
</evidence>
<evidence type="ECO:0000256" key="5">
    <source>
        <dbReference type="ARBA" id="ARBA00022679"/>
    </source>
</evidence>
<evidence type="ECO:0000256" key="6">
    <source>
        <dbReference type="ARBA" id="ARBA00022691"/>
    </source>
</evidence>
<evidence type="ECO:0000313" key="10">
    <source>
        <dbReference type="EMBL" id="SFT41000.1"/>
    </source>
</evidence>
<dbReference type="AlphaFoldDB" id="A0A1I6XRT7"/>
<reference evidence="10 11" key="1">
    <citation type="submission" date="2016-10" db="EMBL/GenBank/DDBJ databases">
        <authorList>
            <person name="de Groot N.N."/>
        </authorList>
    </citation>
    <scope>NUCLEOTIDE SEQUENCE [LARGE SCALE GENOMIC DNA]</scope>
    <source>
        <strain evidence="10 11">CGMCC 1.7005</strain>
    </source>
</reference>
<dbReference type="SMART" id="SM00359">
    <property type="entry name" value="PUA"/>
    <property type="match status" value="1"/>
</dbReference>
<comment type="subcellular location">
    <subcellularLocation>
        <location evidence="1">Cytoplasm</location>
    </subcellularLocation>
</comment>